<name>A0A915DY25_9BILA</name>
<keyword evidence="3" id="KW-1185">Reference proteome</keyword>
<sequence>MESLQHLLILCCYGGAPYIDYLPSNSDSALTTAIRHESTRMVDPTDWIAVDSTGSLLNSTIHPEILAANPHLADLIPRDSQVLLEQCDLYNLTFSSLADEHLFEVAHGKLNCRCPKGRAGRSCELSTYSSSWFRESSQIVDLLNNMNSTADSEMLMPSVAQPITYSHPNSFAIYLVLFLLFMVAMAGVFMMMRGCLCDCFGGFKNPFSSTERYNRPIDPNALNRCLESVKAHEQNEKNKYMIESRRPLISSVSENCPYNPTPQPSIFPSQMGTVESNPRSHSPPPSYRSLNASLEFLPTPTTNTKL</sequence>
<proteinExistence type="predicted"/>
<accession>A0A915DY25</accession>
<evidence type="ECO:0000256" key="1">
    <source>
        <dbReference type="SAM" id="MobiDB-lite"/>
    </source>
</evidence>
<dbReference type="AlphaFoldDB" id="A0A915DY25"/>
<evidence type="ECO:0000313" key="3">
    <source>
        <dbReference type="Proteomes" id="UP000887574"/>
    </source>
</evidence>
<dbReference type="WBParaSite" id="jg2416">
    <property type="protein sequence ID" value="jg2416"/>
    <property type="gene ID" value="jg2416"/>
</dbReference>
<keyword evidence="2" id="KW-0472">Membrane</keyword>
<feature type="region of interest" description="Disordered" evidence="1">
    <location>
        <begin position="267"/>
        <end position="306"/>
    </location>
</feature>
<organism evidence="3 4">
    <name type="scientific">Ditylenchus dipsaci</name>
    <dbReference type="NCBI Taxonomy" id="166011"/>
    <lineage>
        <taxon>Eukaryota</taxon>
        <taxon>Metazoa</taxon>
        <taxon>Ecdysozoa</taxon>
        <taxon>Nematoda</taxon>
        <taxon>Chromadorea</taxon>
        <taxon>Rhabditida</taxon>
        <taxon>Tylenchina</taxon>
        <taxon>Tylenchomorpha</taxon>
        <taxon>Sphaerularioidea</taxon>
        <taxon>Anguinidae</taxon>
        <taxon>Anguininae</taxon>
        <taxon>Ditylenchus</taxon>
    </lineage>
</organism>
<feature type="transmembrane region" description="Helical" evidence="2">
    <location>
        <begin position="171"/>
        <end position="192"/>
    </location>
</feature>
<keyword evidence="2" id="KW-1133">Transmembrane helix</keyword>
<reference evidence="4" key="1">
    <citation type="submission" date="2022-11" db="UniProtKB">
        <authorList>
            <consortium name="WormBaseParasite"/>
        </authorList>
    </citation>
    <scope>IDENTIFICATION</scope>
</reference>
<evidence type="ECO:0000313" key="4">
    <source>
        <dbReference type="WBParaSite" id="jg2416"/>
    </source>
</evidence>
<evidence type="ECO:0000256" key="2">
    <source>
        <dbReference type="SAM" id="Phobius"/>
    </source>
</evidence>
<dbReference type="Proteomes" id="UP000887574">
    <property type="component" value="Unplaced"/>
</dbReference>
<protein>
    <submittedName>
        <fullName evidence="4">EGF-like domain-containing protein</fullName>
    </submittedName>
</protein>
<keyword evidence="2" id="KW-0812">Transmembrane</keyword>